<proteinExistence type="predicted"/>
<comment type="caution">
    <text evidence="1">The sequence shown here is derived from an EMBL/GenBank/DDBJ whole genome shotgun (WGS) entry which is preliminary data.</text>
</comment>
<dbReference type="PROSITE" id="PS51257">
    <property type="entry name" value="PROKAR_LIPOPROTEIN"/>
    <property type="match status" value="1"/>
</dbReference>
<reference evidence="1" key="1">
    <citation type="submission" date="2017-05" db="EMBL/GenBank/DDBJ databases">
        <authorList>
            <person name="Varghese N."/>
            <person name="Submissions S."/>
        </authorList>
    </citation>
    <scope>NUCLEOTIDE SEQUENCE</scope>
    <source>
        <strain evidence="1">Su22</strain>
    </source>
</reference>
<protein>
    <submittedName>
        <fullName evidence="1">Uncharacterized protein</fullName>
    </submittedName>
</protein>
<dbReference type="RefSeq" id="WP_283407613.1">
    <property type="nucleotide sequence ID" value="NZ_FXUF01000001.1"/>
</dbReference>
<dbReference type="Proteomes" id="UP001158066">
    <property type="component" value="Unassembled WGS sequence"/>
</dbReference>
<sequence length="487" mass="56226">MLKRQKYKFQTLLLAAIFLLVGCSENVTDKMDEVSRPQVDLSPRFIQVESMPVIEILAGQVTFQWPGESYSLYEEDQELYALSHDLNTMVHLLPERRQIQVNHWETAVEFMEKQQFEPTRVYPLLQGFLTVGRFSDKHSGLVHFRNLQDENPVILQAKIPDDEGTPPDFLLSPDGSKIVFFDEVSGSLAAYHTVTGRMTQLTPLTVHWFCHDWTSQVTISPKGGYLLVEQQDCDETHPQQFITYGADSGRQIHAFLPGIRPQMNLEETTIAFLLNPGARKIDDQSSKPVQVGIYSLDRRETQFLNQVSEGYSIIGKPVFSETYPYLLYGALPVDTDSENPDNTGKMITYHLNQQVQQTQVQQYGDLMEASESIYFNYPWLVYPLQQDDSRVVIIHHFEDEWTEVIDAIEPWEALPTGQITYFTGNAESGFVYMKHRQLIHFQSGSQRMLFEIPEMHRVKQVLTYRRWQVVVLETPTGDWQTIFPAHF</sequence>
<gene>
    <name evidence="1" type="ORF">SAMN06296020_101254</name>
</gene>
<dbReference type="AlphaFoldDB" id="A0AA45WSY5"/>
<organism evidence="1 2">
    <name type="scientific">Anoxynatronum buryatiense</name>
    <dbReference type="NCBI Taxonomy" id="489973"/>
    <lineage>
        <taxon>Bacteria</taxon>
        <taxon>Bacillati</taxon>
        <taxon>Bacillota</taxon>
        <taxon>Clostridia</taxon>
        <taxon>Eubacteriales</taxon>
        <taxon>Clostridiaceae</taxon>
        <taxon>Anoxynatronum</taxon>
    </lineage>
</organism>
<dbReference type="SUPFAM" id="SSF82171">
    <property type="entry name" value="DPP6 N-terminal domain-like"/>
    <property type="match status" value="1"/>
</dbReference>
<evidence type="ECO:0000313" key="2">
    <source>
        <dbReference type="Proteomes" id="UP001158066"/>
    </source>
</evidence>
<evidence type="ECO:0000313" key="1">
    <source>
        <dbReference type="EMBL" id="SMP39650.1"/>
    </source>
</evidence>
<name>A0AA45WSY5_9CLOT</name>
<accession>A0AA45WSY5</accession>
<keyword evidence="2" id="KW-1185">Reference proteome</keyword>
<dbReference type="EMBL" id="FXUF01000001">
    <property type="protein sequence ID" value="SMP39650.1"/>
    <property type="molecule type" value="Genomic_DNA"/>
</dbReference>